<dbReference type="EMBL" id="CP071090">
    <property type="protein sequence ID" value="QSQ21049.1"/>
    <property type="molecule type" value="Genomic_DNA"/>
</dbReference>
<dbReference type="SUPFAM" id="SSF88874">
    <property type="entry name" value="Receptor-binding domain of short tail fibre protein gp12"/>
    <property type="match status" value="1"/>
</dbReference>
<accession>A0ABX7NUI4</accession>
<dbReference type="RefSeq" id="WP_206722628.1">
    <property type="nucleotide sequence ID" value="NZ_CP071090.1"/>
</dbReference>
<name>A0ABX7NUI4_9BACT</name>
<protein>
    <submittedName>
        <fullName evidence="2">Phage tail protein</fullName>
    </submittedName>
</protein>
<feature type="domain" description="Phage tail collar" evidence="1">
    <location>
        <begin position="7"/>
        <end position="63"/>
    </location>
</feature>
<sequence length="177" mass="18781">MSDPFIGEIRMFAGNFPPRGWQFCQGQILSIAQNTALFSILGTTYGGNGQTTFALPDLRGRYPMQQGQGPGLTPRTLGEQGGSETVTLISNQMPAHTHSLTASNSAADQPIPEGNVLATRIESGVPMNSYTTPNNINTTMAPNSIGVAGGSQPHNNMSPFLALNFIIALEGIYPSRN</sequence>
<dbReference type="Proteomes" id="UP000662747">
    <property type="component" value="Chromosome"/>
</dbReference>
<dbReference type="Pfam" id="PF07484">
    <property type="entry name" value="Collar"/>
    <property type="match status" value="1"/>
</dbReference>
<organism evidence="2 3">
    <name type="scientific">Pyxidicoccus parkwayensis</name>
    <dbReference type="NCBI Taxonomy" id="2813578"/>
    <lineage>
        <taxon>Bacteria</taxon>
        <taxon>Pseudomonadati</taxon>
        <taxon>Myxococcota</taxon>
        <taxon>Myxococcia</taxon>
        <taxon>Myxococcales</taxon>
        <taxon>Cystobacterineae</taxon>
        <taxon>Myxococcaceae</taxon>
        <taxon>Pyxidicoccus</taxon>
    </lineage>
</organism>
<evidence type="ECO:0000259" key="1">
    <source>
        <dbReference type="Pfam" id="PF07484"/>
    </source>
</evidence>
<gene>
    <name evidence="2" type="ORF">JY651_38520</name>
</gene>
<keyword evidence="3" id="KW-1185">Reference proteome</keyword>
<dbReference type="Gene3D" id="3.90.1340.10">
    <property type="entry name" value="Phage tail collar domain"/>
    <property type="match status" value="1"/>
</dbReference>
<dbReference type="InterPro" id="IPR037053">
    <property type="entry name" value="Phage_tail_collar_dom_sf"/>
</dbReference>
<dbReference type="InterPro" id="IPR011083">
    <property type="entry name" value="Phage_tail_collar_dom"/>
</dbReference>
<proteinExistence type="predicted"/>
<evidence type="ECO:0000313" key="3">
    <source>
        <dbReference type="Proteomes" id="UP000662747"/>
    </source>
</evidence>
<reference evidence="2 3" key="1">
    <citation type="submission" date="2021-02" db="EMBL/GenBank/DDBJ databases">
        <title>De Novo genome assembly of isolated myxobacteria.</title>
        <authorList>
            <person name="Stevens D.C."/>
        </authorList>
    </citation>
    <scope>NUCLEOTIDE SEQUENCE [LARGE SCALE GENOMIC DNA]</scope>
    <source>
        <strain evidence="3">SCPEA02</strain>
    </source>
</reference>
<evidence type="ECO:0000313" key="2">
    <source>
        <dbReference type="EMBL" id="QSQ21049.1"/>
    </source>
</evidence>